<dbReference type="GeneID" id="18871247"/>
<dbReference type="InParanoid" id="G3AEM7"/>
<dbReference type="EMBL" id="GL996499">
    <property type="protein sequence ID" value="EGW35653.1"/>
    <property type="molecule type" value="Genomic_DNA"/>
</dbReference>
<organism evidence="3">
    <name type="scientific">Spathaspora passalidarum (strain NRRL Y-27907 / 11-Y1)</name>
    <dbReference type="NCBI Taxonomy" id="619300"/>
    <lineage>
        <taxon>Eukaryota</taxon>
        <taxon>Fungi</taxon>
        <taxon>Dikarya</taxon>
        <taxon>Ascomycota</taxon>
        <taxon>Saccharomycotina</taxon>
        <taxon>Pichiomycetes</taxon>
        <taxon>Debaryomycetaceae</taxon>
        <taxon>Spathaspora</taxon>
    </lineage>
</organism>
<feature type="compositionally biased region" description="Polar residues" evidence="1">
    <location>
        <begin position="92"/>
        <end position="103"/>
    </location>
</feature>
<dbReference type="AlphaFoldDB" id="G3AEM7"/>
<dbReference type="RefSeq" id="XP_007373065.1">
    <property type="nucleotide sequence ID" value="XM_007373003.1"/>
</dbReference>
<feature type="region of interest" description="Disordered" evidence="1">
    <location>
        <begin position="74"/>
        <end position="138"/>
    </location>
</feature>
<evidence type="ECO:0000313" key="2">
    <source>
        <dbReference type="EMBL" id="EGW35653.1"/>
    </source>
</evidence>
<reference evidence="2 3" key="1">
    <citation type="journal article" date="2011" name="Proc. Natl. Acad. Sci. U.S.A.">
        <title>Comparative genomics of xylose-fermenting fungi for enhanced biofuel production.</title>
        <authorList>
            <person name="Wohlbach D.J."/>
            <person name="Kuo A."/>
            <person name="Sato T.K."/>
            <person name="Potts K.M."/>
            <person name="Salamov A.A."/>
            <person name="LaButti K.M."/>
            <person name="Sun H."/>
            <person name="Clum A."/>
            <person name="Pangilinan J.L."/>
            <person name="Lindquist E.A."/>
            <person name="Lucas S."/>
            <person name="Lapidus A."/>
            <person name="Jin M."/>
            <person name="Gunawan C."/>
            <person name="Balan V."/>
            <person name="Dale B.E."/>
            <person name="Jeffries T.W."/>
            <person name="Zinkel R."/>
            <person name="Barry K.W."/>
            <person name="Grigoriev I.V."/>
            <person name="Gasch A.P."/>
        </authorList>
    </citation>
    <scope>NUCLEOTIDE SEQUENCE [LARGE SCALE GENOMIC DNA]</scope>
    <source>
        <strain evidence="3">NRRL Y-27907 / 11-Y1</strain>
    </source>
</reference>
<dbReference type="GO" id="GO:0042729">
    <property type="term" value="C:DASH complex"/>
    <property type="evidence" value="ECO:0007669"/>
    <property type="project" value="InterPro"/>
</dbReference>
<evidence type="ECO:0000313" key="3">
    <source>
        <dbReference type="Proteomes" id="UP000000709"/>
    </source>
</evidence>
<gene>
    <name evidence="2" type="ORF">SPAPADRAFT_48626</name>
</gene>
<proteinExistence type="predicted"/>
<protein>
    <submittedName>
        <fullName evidence="2">Uncharacterized protein</fullName>
    </submittedName>
</protein>
<dbReference type="HOGENOM" id="CLU_1856552_0_0_1"/>
<dbReference type="GO" id="GO:0000278">
    <property type="term" value="P:mitotic cell cycle"/>
    <property type="evidence" value="ECO:0007669"/>
    <property type="project" value="InterPro"/>
</dbReference>
<feature type="compositionally biased region" description="Basic and acidic residues" evidence="1">
    <location>
        <begin position="129"/>
        <end position="138"/>
    </location>
</feature>
<dbReference type="OrthoDB" id="5599235at2759"/>
<dbReference type="Pfam" id="PF08651">
    <property type="entry name" value="DASH_Duo1"/>
    <property type="match status" value="1"/>
</dbReference>
<sequence>MESTNARDIALQRELASLKRINSTVATLSETIKKTGSDIESVKLASDKSLQLISKYGSILRKACSEQQISDEMEEYGFEDPEEDEEEELERQISTLDQVNVQLTEELDRYKQKRTQGTSADRAAKRRKELGLDYSRTR</sequence>
<dbReference type="Proteomes" id="UP000000709">
    <property type="component" value="Unassembled WGS sequence"/>
</dbReference>
<keyword evidence="3" id="KW-1185">Reference proteome</keyword>
<feature type="compositionally biased region" description="Acidic residues" evidence="1">
    <location>
        <begin position="74"/>
        <end position="89"/>
    </location>
</feature>
<accession>G3AEM7</accession>
<dbReference type="InterPro" id="IPR013960">
    <property type="entry name" value="DASH_Duo1"/>
</dbReference>
<dbReference type="KEGG" id="spaa:SPAPADRAFT_48626"/>
<name>G3AEM7_SPAPN</name>
<evidence type="ECO:0000256" key="1">
    <source>
        <dbReference type="SAM" id="MobiDB-lite"/>
    </source>
</evidence>
<dbReference type="GO" id="GO:0072686">
    <property type="term" value="C:mitotic spindle"/>
    <property type="evidence" value="ECO:0007669"/>
    <property type="project" value="InterPro"/>
</dbReference>